<dbReference type="Proteomes" id="UP000430692">
    <property type="component" value="Unassembled WGS sequence"/>
</dbReference>
<organism evidence="2 3">
    <name type="scientific">Shimazuella alba</name>
    <dbReference type="NCBI Taxonomy" id="2690964"/>
    <lineage>
        <taxon>Bacteria</taxon>
        <taxon>Bacillati</taxon>
        <taxon>Bacillota</taxon>
        <taxon>Bacilli</taxon>
        <taxon>Bacillales</taxon>
        <taxon>Thermoactinomycetaceae</taxon>
        <taxon>Shimazuella</taxon>
    </lineage>
</organism>
<dbReference type="AlphaFoldDB" id="A0A6I4VM74"/>
<sequence length="124" mass="14408">MDVEAGKKNDKTFGTTCLSTLRPRDLCIHDLGYFSLEDLDQMDQRGVSYVSRLKLNNRIYQKNPEPTYFQDGNLKKQTEYLPLDIEMIMNRMQSGEIVEIRDAYIGKIKNYLLASFCIGLPKFK</sequence>
<comment type="caution">
    <text evidence="2">The sequence shown here is derived from an EMBL/GenBank/DDBJ whole genome shotgun (WGS) entry which is preliminary data.</text>
</comment>
<reference evidence="2 3" key="1">
    <citation type="submission" date="2019-12" db="EMBL/GenBank/DDBJ databases">
        <title>Whole-genome analyses of novel actinobacteria.</title>
        <authorList>
            <person name="Sahin N."/>
            <person name="Saygin H."/>
        </authorList>
    </citation>
    <scope>NUCLEOTIDE SEQUENCE [LARGE SCALE GENOMIC DNA]</scope>
    <source>
        <strain evidence="2 3">KC615</strain>
    </source>
</reference>
<dbReference type="GO" id="GO:0004803">
    <property type="term" value="F:transposase activity"/>
    <property type="evidence" value="ECO:0007669"/>
    <property type="project" value="InterPro"/>
</dbReference>
<dbReference type="GO" id="GO:0006313">
    <property type="term" value="P:DNA transposition"/>
    <property type="evidence" value="ECO:0007669"/>
    <property type="project" value="InterPro"/>
</dbReference>
<name>A0A6I4VM74_9BACL</name>
<evidence type="ECO:0000313" key="2">
    <source>
        <dbReference type="EMBL" id="MXQ52729.1"/>
    </source>
</evidence>
<dbReference type="EMBL" id="WUUL01000002">
    <property type="protein sequence ID" value="MXQ52729.1"/>
    <property type="molecule type" value="Genomic_DNA"/>
</dbReference>
<dbReference type="Pfam" id="PF01609">
    <property type="entry name" value="DDE_Tnp_1"/>
    <property type="match status" value="1"/>
</dbReference>
<keyword evidence="3" id="KW-1185">Reference proteome</keyword>
<dbReference type="InterPro" id="IPR012337">
    <property type="entry name" value="RNaseH-like_sf"/>
</dbReference>
<proteinExistence type="predicted"/>
<dbReference type="SUPFAM" id="SSF53098">
    <property type="entry name" value="Ribonuclease H-like"/>
    <property type="match status" value="1"/>
</dbReference>
<feature type="domain" description="Transposase IS4-like" evidence="1">
    <location>
        <begin position="2"/>
        <end position="77"/>
    </location>
</feature>
<evidence type="ECO:0000313" key="3">
    <source>
        <dbReference type="Proteomes" id="UP000430692"/>
    </source>
</evidence>
<gene>
    <name evidence="2" type="ORF">GSM42_03080</name>
</gene>
<dbReference type="GO" id="GO:0003677">
    <property type="term" value="F:DNA binding"/>
    <property type="evidence" value="ECO:0007669"/>
    <property type="project" value="InterPro"/>
</dbReference>
<evidence type="ECO:0000259" key="1">
    <source>
        <dbReference type="Pfam" id="PF01609"/>
    </source>
</evidence>
<accession>A0A6I4VM74</accession>
<dbReference type="InterPro" id="IPR002559">
    <property type="entry name" value="Transposase_11"/>
</dbReference>
<protein>
    <submittedName>
        <fullName evidence="2">Transposase</fullName>
    </submittedName>
</protein>
<dbReference type="RefSeq" id="WP_160800446.1">
    <property type="nucleotide sequence ID" value="NZ_WUUL01000002.1"/>
</dbReference>